<feature type="compositionally biased region" description="Basic and acidic residues" evidence="1">
    <location>
        <begin position="395"/>
        <end position="420"/>
    </location>
</feature>
<protein>
    <submittedName>
        <fullName evidence="3">Uncharacterized protein</fullName>
    </submittedName>
</protein>
<comment type="caution">
    <text evidence="3">The sequence shown here is derived from an EMBL/GenBank/DDBJ whole genome shotgun (WGS) entry which is preliminary data.</text>
</comment>
<evidence type="ECO:0000256" key="1">
    <source>
        <dbReference type="SAM" id="MobiDB-lite"/>
    </source>
</evidence>
<feature type="compositionally biased region" description="Basic and acidic residues" evidence="1">
    <location>
        <begin position="72"/>
        <end position="100"/>
    </location>
</feature>
<feature type="compositionally biased region" description="Basic and acidic residues" evidence="1">
    <location>
        <begin position="108"/>
        <end position="125"/>
    </location>
</feature>
<sequence length="450" mass="48317">MPDSPAPPDARSEDAADPKDATSPFGDRRSTRFAADVEYRGRARGHDYLVRVRHRFLDSSFTVLLDGVEHDPKAEEKAHRAREEQEPDAERTEEGERDGSATEGAGASDDRTCEDGRPDDVREGDAGDAPDAVAPVAGVPDAPAPADDLQFRLEENFTVVHCTVRRPDEDGGLADAEVISVRTAGLGGAGEVDVRHGLERTLLVPADGSPSAARDQKRSAHPTRYALVAALTKAAGFLLPLLGFGALFSGLLDPVKEWIEERVRPVLDALATALEPVREWVAGVLRPIGEFLDALFAPVHEFLAALLRPVAEAWEWLREVLFGWIPDLSLPFSIPDWVFDVAVPVLVVLMVFTATFSGLRRRSEKLEATRTATDTAQGTAGEASEADDPAGEMAQETHRSSRSHESGDGAGESRDATREAADDDREGPPATSAECEGDADGTASPRAARP</sequence>
<keyword evidence="2" id="KW-1133">Transmembrane helix</keyword>
<feature type="compositionally biased region" description="Basic and acidic residues" evidence="1">
    <location>
        <begin position="10"/>
        <end position="33"/>
    </location>
</feature>
<evidence type="ECO:0000313" key="4">
    <source>
        <dbReference type="Proteomes" id="UP001519290"/>
    </source>
</evidence>
<name>A0ABS4WVP1_9MICO</name>
<organism evidence="3 4">
    <name type="scientific">Brachybacterium sacelli</name>
    <dbReference type="NCBI Taxonomy" id="173364"/>
    <lineage>
        <taxon>Bacteria</taxon>
        <taxon>Bacillati</taxon>
        <taxon>Actinomycetota</taxon>
        <taxon>Actinomycetes</taxon>
        <taxon>Micrococcales</taxon>
        <taxon>Dermabacteraceae</taxon>
        <taxon>Brachybacterium</taxon>
    </lineage>
</organism>
<dbReference type="Proteomes" id="UP001519290">
    <property type="component" value="Unassembled WGS sequence"/>
</dbReference>
<feature type="compositionally biased region" description="Low complexity" evidence="1">
    <location>
        <begin position="127"/>
        <end position="146"/>
    </location>
</feature>
<keyword evidence="4" id="KW-1185">Reference proteome</keyword>
<evidence type="ECO:0000256" key="2">
    <source>
        <dbReference type="SAM" id="Phobius"/>
    </source>
</evidence>
<feature type="transmembrane region" description="Helical" evidence="2">
    <location>
        <begin position="337"/>
        <end position="359"/>
    </location>
</feature>
<dbReference type="EMBL" id="JAGIOD010000001">
    <property type="protein sequence ID" value="MBP2380269.1"/>
    <property type="molecule type" value="Genomic_DNA"/>
</dbReference>
<keyword evidence="2" id="KW-0472">Membrane</keyword>
<keyword evidence="2" id="KW-0812">Transmembrane</keyword>
<feature type="region of interest" description="Disordered" evidence="1">
    <location>
        <begin position="72"/>
        <end position="146"/>
    </location>
</feature>
<gene>
    <name evidence="3" type="ORF">JOF43_000226</name>
</gene>
<dbReference type="RefSeq" id="WP_209898010.1">
    <property type="nucleotide sequence ID" value="NZ_BAAAJW010000006.1"/>
</dbReference>
<proteinExistence type="predicted"/>
<accession>A0ABS4WVP1</accession>
<feature type="region of interest" description="Disordered" evidence="1">
    <location>
        <begin position="363"/>
        <end position="450"/>
    </location>
</feature>
<feature type="transmembrane region" description="Helical" evidence="2">
    <location>
        <begin position="225"/>
        <end position="248"/>
    </location>
</feature>
<feature type="region of interest" description="Disordered" evidence="1">
    <location>
        <begin position="1"/>
        <end position="33"/>
    </location>
</feature>
<reference evidence="3 4" key="1">
    <citation type="submission" date="2021-03" db="EMBL/GenBank/DDBJ databases">
        <title>Sequencing the genomes of 1000 actinobacteria strains.</title>
        <authorList>
            <person name="Klenk H.-P."/>
        </authorList>
    </citation>
    <scope>NUCLEOTIDE SEQUENCE [LARGE SCALE GENOMIC DNA]</scope>
    <source>
        <strain evidence="3 4">DSM 14566</strain>
    </source>
</reference>
<evidence type="ECO:0000313" key="3">
    <source>
        <dbReference type="EMBL" id="MBP2380269.1"/>
    </source>
</evidence>